<dbReference type="InterPro" id="IPR023606">
    <property type="entry name" value="CoA-Trfase_III_dom_1_sf"/>
</dbReference>
<keyword evidence="3" id="KW-1185">Reference proteome</keyword>
<name>A0ABP7JU29_9PSEU</name>
<proteinExistence type="predicted"/>
<evidence type="ECO:0000313" key="2">
    <source>
        <dbReference type="EMBL" id="GAA3853963.1"/>
    </source>
</evidence>
<dbReference type="Pfam" id="PF02515">
    <property type="entry name" value="CoA_transf_3"/>
    <property type="match status" value="1"/>
</dbReference>
<dbReference type="RefSeq" id="WP_237339043.1">
    <property type="nucleotide sequence ID" value="NZ_BAABCM010000022.1"/>
</dbReference>
<dbReference type="GO" id="GO:0016740">
    <property type="term" value="F:transferase activity"/>
    <property type="evidence" value="ECO:0007669"/>
    <property type="project" value="UniProtKB-KW"/>
</dbReference>
<dbReference type="Gene3D" id="3.40.50.10540">
    <property type="entry name" value="Crotonobetainyl-coa:carnitine coa-transferase, domain 1"/>
    <property type="match status" value="1"/>
</dbReference>
<dbReference type="Proteomes" id="UP001501624">
    <property type="component" value="Unassembled WGS sequence"/>
</dbReference>
<reference evidence="3" key="1">
    <citation type="journal article" date="2019" name="Int. J. Syst. Evol. Microbiol.">
        <title>The Global Catalogue of Microorganisms (GCM) 10K type strain sequencing project: providing services to taxonomists for standard genome sequencing and annotation.</title>
        <authorList>
            <consortium name="The Broad Institute Genomics Platform"/>
            <consortium name="The Broad Institute Genome Sequencing Center for Infectious Disease"/>
            <person name="Wu L."/>
            <person name="Ma J."/>
        </authorList>
    </citation>
    <scope>NUCLEOTIDE SEQUENCE [LARGE SCALE GENOMIC DNA]</scope>
    <source>
        <strain evidence="3">JCM 17017</strain>
    </source>
</reference>
<evidence type="ECO:0000313" key="3">
    <source>
        <dbReference type="Proteomes" id="UP001501624"/>
    </source>
</evidence>
<protein>
    <submittedName>
        <fullName evidence="2">CoA transferase</fullName>
    </submittedName>
</protein>
<keyword evidence="1 2" id="KW-0808">Transferase</keyword>
<organism evidence="2 3">
    <name type="scientific">Amycolatopsis tucumanensis</name>
    <dbReference type="NCBI Taxonomy" id="401106"/>
    <lineage>
        <taxon>Bacteria</taxon>
        <taxon>Bacillati</taxon>
        <taxon>Actinomycetota</taxon>
        <taxon>Actinomycetes</taxon>
        <taxon>Pseudonocardiales</taxon>
        <taxon>Pseudonocardiaceae</taxon>
        <taxon>Amycolatopsis</taxon>
    </lineage>
</organism>
<dbReference type="PANTHER" id="PTHR48207">
    <property type="entry name" value="SUCCINATE--HYDROXYMETHYLGLUTARATE COA-TRANSFERASE"/>
    <property type="match status" value="1"/>
</dbReference>
<dbReference type="PANTHER" id="PTHR48207:SF4">
    <property type="entry name" value="BLL6097 PROTEIN"/>
    <property type="match status" value="1"/>
</dbReference>
<gene>
    <name evidence="2" type="ORF">GCM10022380_84770</name>
</gene>
<dbReference type="EMBL" id="BAABCM010000022">
    <property type="protein sequence ID" value="GAA3853963.1"/>
    <property type="molecule type" value="Genomic_DNA"/>
</dbReference>
<accession>A0ABP7JU29</accession>
<evidence type="ECO:0000256" key="1">
    <source>
        <dbReference type="ARBA" id="ARBA00022679"/>
    </source>
</evidence>
<comment type="caution">
    <text evidence="2">The sequence shown here is derived from an EMBL/GenBank/DDBJ whole genome shotgun (WGS) entry which is preliminary data.</text>
</comment>
<dbReference type="InterPro" id="IPR050483">
    <property type="entry name" value="CoA-transferase_III_domain"/>
</dbReference>
<dbReference type="InterPro" id="IPR044855">
    <property type="entry name" value="CoA-Trfase_III_dom3_sf"/>
</dbReference>
<dbReference type="InterPro" id="IPR003673">
    <property type="entry name" value="CoA-Trfase_fam_III"/>
</dbReference>
<dbReference type="Gene3D" id="3.30.1540.10">
    <property type="entry name" value="formyl-coa transferase, domain 3"/>
    <property type="match status" value="1"/>
</dbReference>
<sequence length="403" mass="44058">MTTAEPAGALAGVTILDLTTVVMGPYATAILGDLGADVIKVESLDGDMTRRIGARRNPGMSAMTLTLQRNKRSIALDLKKPEGRAILEQLVPLADVVVTNLRPRSRKPLGLTYEALRALRQDVILCTAQAYAEDSPWRDHPAYDDMVQAASGAASLAERVDGEPRYAPYVIADKVSGLHMVIGILAALAHRAATGSGQHVEVPMVDTMIHFNLVEHLGGHAFDPAEGDFGWGRVLVPERTPYRTADGYVCLMPYSDANWADFFEVAELGHLRDDPRFADVNSRHGNMSELHAEIHEVTPKRTTQEWLDLCRERNIPAAALLDLSRVNDDPYVREQALLTPEQHPTEGAYFSPAHPVRMSESPAVLRRHAPRLGADTAELLSAIGYSRDDIDDLVRQGVTVVAA</sequence>
<dbReference type="SUPFAM" id="SSF89796">
    <property type="entry name" value="CoA-transferase family III (CaiB/BaiF)"/>
    <property type="match status" value="1"/>
</dbReference>